<protein>
    <submittedName>
        <fullName evidence="2">Uncharacterized protein</fullName>
    </submittedName>
</protein>
<accession>A0ABX8C5J7</accession>
<evidence type="ECO:0000313" key="2">
    <source>
        <dbReference type="EMBL" id="QUX29666.1"/>
    </source>
</evidence>
<dbReference type="Pfam" id="PF18895">
    <property type="entry name" value="T4SS_pilin"/>
    <property type="match status" value="1"/>
</dbReference>
<reference evidence="3" key="1">
    <citation type="submission" date="2021-05" db="EMBL/GenBank/DDBJ databases">
        <title>Direct Submission.</title>
        <authorList>
            <person name="Li K."/>
            <person name="Gao J."/>
        </authorList>
    </citation>
    <scope>NUCLEOTIDE SEQUENCE [LARGE SCALE GENOMIC DNA]</scope>
    <source>
        <strain evidence="3">HDS12</strain>
    </source>
</reference>
<keyword evidence="1" id="KW-0472">Membrane</keyword>
<evidence type="ECO:0000256" key="1">
    <source>
        <dbReference type="SAM" id="Phobius"/>
    </source>
</evidence>
<keyword evidence="1" id="KW-0812">Transmembrane</keyword>
<sequence length="120" mass="12652">MSMSWCVLAGAGPLLLSASPTELVLPGLHAAQGEGPYLYAVHAVEVVRRITRLVQLLAVSLATLFIAVSGVRWMVAGGEPGEIDKAKRGIYGACIGYLVALVGEVLLLALDYVVKYEQGV</sequence>
<feature type="transmembrane region" description="Helical" evidence="1">
    <location>
        <begin position="89"/>
        <end position="110"/>
    </location>
</feature>
<proteinExistence type="predicted"/>
<gene>
    <name evidence="2" type="ORF">KGD83_03560</name>
</gene>
<organism evidence="2 3">
    <name type="scientific">Nocardiopsis akebiae</name>
    <dbReference type="NCBI Taxonomy" id="2831968"/>
    <lineage>
        <taxon>Bacteria</taxon>
        <taxon>Bacillati</taxon>
        <taxon>Actinomycetota</taxon>
        <taxon>Actinomycetes</taxon>
        <taxon>Streptosporangiales</taxon>
        <taxon>Nocardiopsidaceae</taxon>
        <taxon>Nocardiopsis</taxon>
    </lineage>
</organism>
<name>A0ABX8C5J7_9ACTN</name>
<dbReference type="RefSeq" id="WP_212642499.1">
    <property type="nucleotide sequence ID" value="NZ_CP074132.1"/>
</dbReference>
<dbReference type="InterPro" id="IPR043993">
    <property type="entry name" value="T4SS_pilin"/>
</dbReference>
<dbReference type="Proteomes" id="UP000678016">
    <property type="component" value="Chromosome"/>
</dbReference>
<feature type="transmembrane region" description="Helical" evidence="1">
    <location>
        <begin position="54"/>
        <end position="77"/>
    </location>
</feature>
<evidence type="ECO:0000313" key="3">
    <source>
        <dbReference type="Proteomes" id="UP000678016"/>
    </source>
</evidence>
<keyword evidence="1" id="KW-1133">Transmembrane helix</keyword>
<keyword evidence="3" id="KW-1185">Reference proteome</keyword>
<dbReference type="EMBL" id="CP074132">
    <property type="protein sequence ID" value="QUX29666.1"/>
    <property type="molecule type" value="Genomic_DNA"/>
</dbReference>